<gene>
    <name evidence="4" type="ORF">DL762_005696</name>
</gene>
<comment type="caution">
    <text evidence="4">The sequence shown here is derived from an EMBL/GenBank/DDBJ whole genome shotgun (WGS) entry which is preliminary data.</text>
</comment>
<evidence type="ECO:0000313" key="4">
    <source>
        <dbReference type="EMBL" id="RYO84403.1"/>
    </source>
</evidence>
<dbReference type="PANTHER" id="PTHR24198:SF165">
    <property type="entry name" value="ANKYRIN REPEAT-CONTAINING PROTEIN-RELATED"/>
    <property type="match status" value="1"/>
</dbReference>
<dbReference type="SMART" id="SM00248">
    <property type="entry name" value="ANK"/>
    <property type="match status" value="7"/>
</dbReference>
<feature type="repeat" description="ANK" evidence="3">
    <location>
        <begin position="203"/>
        <end position="235"/>
    </location>
</feature>
<sequence length="343" mass="37259">MNPRAGMGRRLFLVAVDNKKEAAVKTLLDAHALVEAEDENYASPLHAAIEPGNEAVVQLLLTGIDQSDTAKTRAKLERKDRDCRTPLLFAVNRGLERTVERLLEMKANPNTSGGSELRSPLHVVVAAGRVSITGMLLKPVHRAAAYTGQEGIVVQLLKRGAELNAMDGKYGTALQAAAATWWGDEVVEMLLDAGADFNIRGGEHETALLAALFHDNKRVFKVILERGANTEVVDSDGRTPLRIGVEKGDVGTVRLLLKHRANTESEGSDWDVLGIQDPQTIKRRFECTLPRKMQMAWPVVRTVENGLAFLLAPTSSMMLEIAAADTSKAESGKSKCEDTSSAE</sequence>
<proteinExistence type="predicted"/>
<dbReference type="SUPFAM" id="SSF48403">
    <property type="entry name" value="Ankyrin repeat"/>
    <property type="match status" value="1"/>
</dbReference>
<dbReference type="PANTHER" id="PTHR24198">
    <property type="entry name" value="ANKYRIN REPEAT AND PROTEIN KINASE DOMAIN-CONTAINING PROTEIN"/>
    <property type="match status" value="1"/>
</dbReference>
<protein>
    <submittedName>
        <fullName evidence="4">Uncharacterized protein</fullName>
    </submittedName>
</protein>
<dbReference type="InterPro" id="IPR002110">
    <property type="entry name" value="Ankyrin_rpt"/>
</dbReference>
<accession>A0ABY0H544</accession>
<keyword evidence="2 3" id="KW-0040">ANK repeat</keyword>
<feature type="repeat" description="ANK" evidence="3">
    <location>
        <begin position="139"/>
        <end position="168"/>
    </location>
</feature>
<dbReference type="Gene3D" id="1.25.40.20">
    <property type="entry name" value="Ankyrin repeat-containing domain"/>
    <property type="match status" value="2"/>
</dbReference>
<evidence type="ECO:0000313" key="5">
    <source>
        <dbReference type="Proteomes" id="UP000294003"/>
    </source>
</evidence>
<organism evidence="4 5">
    <name type="scientific">Monosporascus cannonballus</name>
    <dbReference type="NCBI Taxonomy" id="155416"/>
    <lineage>
        <taxon>Eukaryota</taxon>
        <taxon>Fungi</taxon>
        <taxon>Dikarya</taxon>
        <taxon>Ascomycota</taxon>
        <taxon>Pezizomycotina</taxon>
        <taxon>Sordariomycetes</taxon>
        <taxon>Xylariomycetidae</taxon>
        <taxon>Xylariales</taxon>
        <taxon>Xylariales incertae sedis</taxon>
        <taxon>Monosporascus</taxon>
    </lineage>
</organism>
<evidence type="ECO:0000256" key="3">
    <source>
        <dbReference type="PROSITE-ProRule" id="PRU00023"/>
    </source>
</evidence>
<keyword evidence="1" id="KW-0677">Repeat</keyword>
<keyword evidence="5" id="KW-1185">Reference proteome</keyword>
<dbReference type="PROSITE" id="PS50088">
    <property type="entry name" value="ANK_REPEAT"/>
    <property type="match status" value="3"/>
</dbReference>
<dbReference type="Proteomes" id="UP000294003">
    <property type="component" value="Unassembled WGS sequence"/>
</dbReference>
<reference evidence="4 5" key="1">
    <citation type="submission" date="2018-06" db="EMBL/GenBank/DDBJ databases">
        <title>Complete Genomes of Monosporascus.</title>
        <authorList>
            <person name="Robinson A.J."/>
            <person name="Natvig D.O."/>
        </authorList>
    </citation>
    <scope>NUCLEOTIDE SEQUENCE [LARGE SCALE GENOMIC DNA]</scope>
    <source>
        <strain evidence="4 5">CBS 609.92</strain>
    </source>
</reference>
<dbReference type="Pfam" id="PF12796">
    <property type="entry name" value="Ank_2"/>
    <property type="match status" value="1"/>
</dbReference>
<dbReference type="Pfam" id="PF00023">
    <property type="entry name" value="Ank"/>
    <property type="match status" value="2"/>
</dbReference>
<dbReference type="PROSITE" id="PS50297">
    <property type="entry name" value="ANK_REP_REGION"/>
    <property type="match status" value="1"/>
</dbReference>
<dbReference type="InterPro" id="IPR036770">
    <property type="entry name" value="Ankyrin_rpt-contain_sf"/>
</dbReference>
<dbReference type="EMBL" id="QJNS01000163">
    <property type="protein sequence ID" value="RYO84403.1"/>
    <property type="molecule type" value="Genomic_DNA"/>
</dbReference>
<evidence type="ECO:0000256" key="1">
    <source>
        <dbReference type="ARBA" id="ARBA00022737"/>
    </source>
</evidence>
<feature type="repeat" description="ANK" evidence="3">
    <location>
        <begin position="236"/>
        <end position="268"/>
    </location>
</feature>
<name>A0ABY0H544_9PEZI</name>
<evidence type="ECO:0000256" key="2">
    <source>
        <dbReference type="ARBA" id="ARBA00023043"/>
    </source>
</evidence>